<feature type="transmembrane region" description="Helical" evidence="2">
    <location>
        <begin position="351"/>
        <end position="373"/>
    </location>
</feature>
<feature type="transmembrane region" description="Helical" evidence="2">
    <location>
        <begin position="175"/>
        <end position="194"/>
    </location>
</feature>
<sequence>MSGPLRLLPGEGDSLPALPRQRKEPRARPSWAADPIDELADRLMEPVSAAVHPYEVAALLESDGLTGDQITTRYARSGLFTLAEDLYARVPRHYPEPPPTADPWRPDHLRCALRGLVFALPGLAYVLGPGLLDGPHAVRGLVAAGLTAWAWNQALSHRAYLRLGTTGPAAAGRTLRLGAPAGALLATVAGLLLAGPGTAGAFAAGQSCYLGAATVLLVLGRERALLAALSPVTAGAAALPWWQPPGAVAAALLLATAGLAALAAAHAVRAALRSGPAPAGATPPLTRSLPYGLFGLAAGVLAMLTGAVDPYAVVVLTLSMGFAEWLLYRYRGLAVAALRASTQPRDFTLRAARALALCLSAYVVLLAAGAVFAGAGAAPLLGLGAVLWTALLLQAFGVAWPPAAVCLTAAAGEAAATAAGLPTGPVQLLCRCAAALVLLFLACRILGRPTAHR</sequence>
<dbReference type="RefSeq" id="WP_069935600.1">
    <property type="nucleotide sequence ID" value="NZ_MEHJ01000001.1"/>
</dbReference>
<keyword evidence="2" id="KW-0472">Membrane</keyword>
<evidence type="ECO:0008006" key="5">
    <source>
        <dbReference type="Google" id="ProtNLM"/>
    </source>
</evidence>
<feature type="transmembrane region" description="Helical" evidence="2">
    <location>
        <begin position="224"/>
        <end position="242"/>
    </location>
</feature>
<protein>
    <recommendedName>
        <fullName evidence="5">Integral membrane protein</fullName>
    </recommendedName>
</protein>
<dbReference type="OrthoDB" id="3696477at2"/>
<feature type="transmembrane region" description="Helical" evidence="2">
    <location>
        <begin position="385"/>
        <end position="407"/>
    </location>
</feature>
<evidence type="ECO:0000256" key="2">
    <source>
        <dbReference type="SAM" id="Phobius"/>
    </source>
</evidence>
<keyword evidence="2" id="KW-0812">Transmembrane</keyword>
<feature type="region of interest" description="Disordered" evidence="1">
    <location>
        <begin position="1"/>
        <end position="32"/>
    </location>
</feature>
<feature type="transmembrane region" description="Helical" evidence="2">
    <location>
        <begin position="248"/>
        <end position="268"/>
    </location>
</feature>
<dbReference type="AlphaFoldDB" id="A0A1E5PFK8"/>
<accession>A0A1E5PFK8</accession>
<feature type="transmembrane region" description="Helical" evidence="2">
    <location>
        <begin position="289"/>
        <end position="305"/>
    </location>
</feature>
<organism evidence="3 4">
    <name type="scientific">Streptomyces agglomeratus</name>
    <dbReference type="NCBI Taxonomy" id="285458"/>
    <lineage>
        <taxon>Bacteria</taxon>
        <taxon>Bacillati</taxon>
        <taxon>Actinomycetota</taxon>
        <taxon>Actinomycetes</taxon>
        <taxon>Kitasatosporales</taxon>
        <taxon>Streptomycetaceae</taxon>
        <taxon>Streptomyces</taxon>
    </lineage>
</organism>
<evidence type="ECO:0000313" key="3">
    <source>
        <dbReference type="EMBL" id="OEJ28322.1"/>
    </source>
</evidence>
<evidence type="ECO:0000313" key="4">
    <source>
        <dbReference type="Proteomes" id="UP000095759"/>
    </source>
</evidence>
<gene>
    <name evidence="3" type="ORF">AS594_31395</name>
</gene>
<evidence type="ECO:0000256" key="1">
    <source>
        <dbReference type="SAM" id="MobiDB-lite"/>
    </source>
</evidence>
<keyword evidence="2" id="KW-1133">Transmembrane helix</keyword>
<comment type="caution">
    <text evidence="3">The sequence shown here is derived from an EMBL/GenBank/DDBJ whole genome shotgun (WGS) entry which is preliminary data.</text>
</comment>
<proteinExistence type="predicted"/>
<dbReference type="EMBL" id="MEHJ01000001">
    <property type="protein sequence ID" value="OEJ28322.1"/>
    <property type="molecule type" value="Genomic_DNA"/>
</dbReference>
<keyword evidence="4" id="KW-1185">Reference proteome</keyword>
<dbReference type="STRING" id="285458.BGM19_05340"/>
<name>A0A1E5PFK8_9ACTN</name>
<dbReference type="Proteomes" id="UP000095759">
    <property type="component" value="Unassembled WGS sequence"/>
</dbReference>
<feature type="transmembrane region" description="Helical" evidence="2">
    <location>
        <begin position="311"/>
        <end position="330"/>
    </location>
</feature>
<reference evidence="3 4" key="1">
    <citation type="submission" date="2016-08" db="EMBL/GenBank/DDBJ databases">
        <title>Complete genome sequence of Streptomyces agglomeratus strain 6-3-2, a novel anti-MRSA actinomycete isolated from Wuli of Tebit, China.</title>
        <authorList>
            <person name="Chen X."/>
        </authorList>
    </citation>
    <scope>NUCLEOTIDE SEQUENCE [LARGE SCALE GENOMIC DNA]</scope>
    <source>
        <strain evidence="3 4">6-3-2</strain>
    </source>
</reference>